<keyword evidence="2" id="KW-1185">Reference proteome</keyword>
<reference evidence="3" key="1">
    <citation type="submission" date="2022-11" db="UniProtKB">
        <authorList>
            <consortium name="WormBaseParasite"/>
        </authorList>
    </citation>
    <scope>IDENTIFICATION</scope>
</reference>
<evidence type="ECO:0000256" key="1">
    <source>
        <dbReference type="SAM" id="MobiDB-lite"/>
    </source>
</evidence>
<accession>A0A915N0G6</accession>
<sequence length="219" mass="26505">MTIYARELKERMREAHSRVKNKLDLNVEKMKRLQKSIKTIDWKEGDLVVEKPNLVLEDPESGERKTIHMDKCKPYRRDIDPKEPDNVGEITESEEEDGRKITPTREPVKIVVEEKVNSGSTLEEKKKKLMEELEALKAEEEKEEQKRKEEEEEKKRQEENRVKETQKEKADFEWAQKLWENESRALKIYEELRKVRKLWEEKLEEEEKEKWQKIKKSEN</sequence>
<feature type="region of interest" description="Disordered" evidence="1">
    <location>
        <begin position="60"/>
        <end position="106"/>
    </location>
</feature>
<feature type="region of interest" description="Disordered" evidence="1">
    <location>
        <begin position="137"/>
        <end position="169"/>
    </location>
</feature>
<evidence type="ECO:0000313" key="2">
    <source>
        <dbReference type="Proteomes" id="UP000887561"/>
    </source>
</evidence>
<name>A0A915N0G6_MELJA</name>
<protein>
    <submittedName>
        <fullName evidence="3">Uncharacterized protein</fullName>
    </submittedName>
</protein>
<feature type="compositionally biased region" description="Basic and acidic residues" evidence="1">
    <location>
        <begin position="61"/>
        <end position="85"/>
    </location>
</feature>
<dbReference type="Proteomes" id="UP000887561">
    <property type="component" value="Unplaced"/>
</dbReference>
<dbReference type="WBParaSite" id="scaffold6035_cov288.g10333">
    <property type="protein sequence ID" value="scaffold6035_cov288.g10333"/>
    <property type="gene ID" value="scaffold6035_cov288.g10333"/>
</dbReference>
<evidence type="ECO:0000313" key="3">
    <source>
        <dbReference type="WBParaSite" id="scaffold6035_cov288.g10333"/>
    </source>
</evidence>
<dbReference type="AlphaFoldDB" id="A0A915N0G6"/>
<organism evidence="2 3">
    <name type="scientific">Meloidogyne javanica</name>
    <name type="common">Root-knot nematode worm</name>
    <dbReference type="NCBI Taxonomy" id="6303"/>
    <lineage>
        <taxon>Eukaryota</taxon>
        <taxon>Metazoa</taxon>
        <taxon>Ecdysozoa</taxon>
        <taxon>Nematoda</taxon>
        <taxon>Chromadorea</taxon>
        <taxon>Rhabditida</taxon>
        <taxon>Tylenchina</taxon>
        <taxon>Tylenchomorpha</taxon>
        <taxon>Tylenchoidea</taxon>
        <taxon>Meloidogynidae</taxon>
        <taxon>Meloidogyninae</taxon>
        <taxon>Meloidogyne</taxon>
        <taxon>Meloidogyne incognita group</taxon>
    </lineage>
</organism>
<proteinExistence type="predicted"/>